<feature type="compositionally biased region" description="Acidic residues" evidence="1">
    <location>
        <begin position="75"/>
        <end position="84"/>
    </location>
</feature>
<feature type="compositionally biased region" description="Basic and acidic residues" evidence="1">
    <location>
        <begin position="65"/>
        <end position="74"/>
    </location>
</feature>
<accession>D3IVS2</accession>
<reference evidence="2" key="1">
    <citation type="journal article" date="2010" name="J. Integr. Plant Biol.">
        <title>Insights into the bamboo genome: syntenic relationships to rice and sorghum.</title>
        <authorList>
            <person name="Gui Y.J."/>
            <person name="Zhou Y."/>
            <person name="Wang Y."/>
            <person name="Wang S."/>
            <person name="Wang S.Y."/>
            <person name="Hu Y."/>
            <person name="Bo S.P."/>
            <person name="Chen H."/>
            <person name="Zhou C.P."/>
            <person name="Ma N.X."/>
            <person name="Zhang T.Z."/>
            <person name="Fan L.J."/>
        </authorList>
    </citation>
    <scope>NUCLEOTIDE SEQUENCE</scope>
    <source>
        <tissue evidence="2">Shoot</tissue>
    </source>
</reference>
<protein>
    <submittedName>
        <fullName evidence="2">Putative transcription factor GT-3b</fullName>
    </submittedName>
</protein>
<feature type="region of interest" description="Disordered" evidence="1">
    <location>
        <begin position="39"/>
        <end position="105"/>
    </location>
</feature>
<dbReference type="PANTHER" id="PTHR21654">
    <property type="entry name" value="FI21293P1"/>
    <property type="match status" value="1"/>
</dbReference>
<feature type="region of interest" description="Disordered" evidence="1">
    <location>
        <begin position="1"/>
        <end position="22"/>
    </location>
</feature>
<dbReference type="AlphaFoldDB" id="D3IVS2"/>
<name>D3IVS2_PHYED</name>
<evidence type="ECO:0000313" key="2">
    <source>
        <dbReference type="EMBL" id="ADB85412.1"/>
    </source>
</evidence>
<dbReference type="PANTHER" id="PTHR21654:SF84">
    <property type="entry name" value="SI:DKEY-66I24.7"/>
    <property type="match status" value="1"/>
</dbReference>
<dbReference type="EMBL" id="GQ252886">
    <property type="protein sequence ID" value="ADB85412.1"/>
    <property type="molecule type" value="Genomic_DNA"/>
</dbReference>
<sequence length="195" mass="22907">MLDAGPARHFHQGKEVSGQENGTRFSFFEELHAVFAERARSMQRQPLGSKPAERTGAPAKKKLKRPAESSGHDQETDDDDDDDEQRPRSRKMKAAQKPRTSGTSAAIRGLLRDFLEQQHRLDVQRQEAMERQAQERLVFEQQWRQSMQILERERLMLEQAWMEREEQRRIREEARAEMRDALLTTLLNRLLQDDL</sequence>
<organism evidence="2">
    <name type="scientific">Phyllostachys edulis</name>
    <name type="common">Tortoise shell bamboo</name>
    <name type="synonym">Bambusa edulis</name>
    <dbReference type="NCBI Taxonomy" id="38705"/>
    <lineage>
        <taxon>Eukaryota</taxon>
        <taxon>Viridiplantae</taxon>
        <taxon>Streptophyta</taxon>
        <taxon>Embryophyta</taxon>
        <taxon>Tracheophyta</taxon>
        <taxon>Spermatophyta</taxon>
        <taxon>Magnoliopsida</taxon>
        <taxon>Liliopsida</taxon>
        <taxon>Poales</taxon>
        <taxon>Poaceae</taxon>
        <taxon>BOP clade</taxon>
        <taxon>Bambusoideae</taxon>
        <taxon>Arundinarodae</taxon>
        <taxon>Arundinarieae</taxon>
        <taxon>Arundinariinae</taxon>
        <taxon>Phyllostachys</taxon>
    </lineage>
</organism>
<evidence type="ECO:0000256" key="1">
    <source>
        <dbReference type="SAM" id="MobiDB-lite"/>
    </source>
</evidence>
<proteinExistence type="predicted"/>